<dbReference type="EMBL" id="MEUA01000018">
    <property type="protein sequence ID" value="OGC15609.1"/>
    <property type="molecule type" value="Genomic_DNA"/>
</dbReference>
<sequence>MIGKYIKKISFFLLICFVSSLLPEPALAASIDDVFNKLTPQQKNQAESLIQEKGNQDQIKNLLEKDNSLENEDKNKEQDKDKDKEVLITKSITDEIKALIDNLSPIEKSFNDEEIRKIKEQQRNKKNYNEAEPTEEVFDKSYVEQKLLRQYGYEVFKKAVDDKFSLVPSIPIGPDYRINPGDKLLVTIWGNVNDSFSLLVDERGSVTIPKVGVVTVVGLTILEARDLLYQRLAKIFVADFNIDLTIKEIGSIKVYMVGEFKNPGAYTILANTSLYDAVFIGGGPTKNGTLRKIELIRNGMKIVTVDFYDFILKGKNQNDILLESGDVIKISPIQKVVAVSGNINRSAIYELKNKTELSDLISLAGGVTPTSYLQRIQIGRKVNNVKETVVDINYADYLKTKNYKPIYVDSLDYVSIFSIEPEIRNVVYLKGNVKRPGRYELSNGMNLMDLFIKADGLAPYTYMERAQIYRAAPPKREPEILVVNLNKMKAGDPQNNPLLKEFDQIRVYADSEIKGEPKVYISGEINDEAVNEGTGAFPLVKNMRISDLIFLAGGVKSSAFLNKAELVRTDEKNISKSYEINLSKILKEKDKKEDFLLQENDYLFIRKIPDYGFNEKVTIKGNVLYPGKYVISRGERLSVLIERAGGLTEKAFLAGAVFIRESVKLQQTEKAAKMIKELEIRKGWEFAQIPVGLPKEERDFRHQQVEGAYEFSLKKISMEASGRIILNLSDLKSGANNDIILQDGDYLEIPEKIYSVDVMGEVYFPGSILYENGKSVDYYIDACGGRTDFADRGRILVLKANGKIENSYSVGMGDTVFIPAKTIELVRYQDPFDWNKFWESAANATNSFAQAATALVTVYLLYKEVNK</sequence>
<feature type="domain" description="Soluble ligand binding" evidence="4">
    <location>
        <begin position="426"/>
        <end position="477"/>
    </location>
</feature>
<name>A0A1F4S5D1_UNCSA</name>
<feature type="domain" description="Soluble ligand binding" evidence="4">
    <location>
        <begin position="756"/>
        <end position="803"/>
    </location>
</feature>
<keyword evidence="1 2" id="KW-0732">Signal</keyword>
<reference evidence="5 6" key="1">
    <citation type="journal article" date="2016" name="Nat. Commun.">
        <title>Thousands of microbial genomes shed light on interconnected biogeochemical processes in an aquifer system.</title>
        <authorList>
            <person name="Anantharaman K."/>
            <person name="Brown C.T."/>
            <person name="Hug L.A."/>
            <person name="Sharon I."/>
            <person name="Castelle C.J."/>
            <person name="Probst A.J."/>
            <person name="Thomas B.C."/>
            <person name="Singh A."/>
            <person name="Wilkins M.J."/>
            <person name="Karaoz U."/>
            <person name="Brodie E.L."/>
            <person name="Williams K.H."/>
            <person name="Hubbard S.S."/>
            <person name="Banfield J.F."/>
        </authorList>
    </citation>
    <scope>NUCLEOTIDE SEQUENCE [LARGE SCALE GENOMIC DNA]</scope>
</reference>
<feature type="domain" description="Soluble ligand binding" evidence="4">
    <location>
        <begin position="253"/>
        <end position="302"/>
    </location>
</feature>
<proteinExistence type="predicted"/>
<dbReference type="Pfam" id="PF02563">
    <property type="entry name" value="Poly_export"/>
    <property type="match status" value="1"/>
</dbReference>
<evidence type="ECO:0000313" key="6">
    <source>
        <dbReference type="Proteomes" id="UP000177905"/>
    </source>
</evidence>
<evidence type="ECO:0000256" key="1">
    <source>
        <dbReference type="ARBA" id="ARBA00022729"/>
    </source>
</evidence>
<evidence type="ECO:0000256" key="2">
    <source>
        <dbReference type="SAM" id="SignalP"/>
    </source>
</evidence>
<comment type="caution">
    <text evidence="5">The sequence shown here is derived from an EMBL/GenBank/DDBJ whole genome shotgun (WGS) entry which is preliminary data.</text>
</comment>
<protein>
    <recommendedName>
        <fullName evidence="7">Soluble ligand binding domain-containing protein</fullName>
    </recommendedName>
</protein>
<evidence type="ECO:0000259" key="4">
    <source>
        <dbReference type="Pfam" id="PF10531"/>
    </source>
</evidence>
<feature type="domain" description="Soluble ligand binding" evidence="4">
    <location>
        <begin position="336"/>
        <end position="388"/>
    </location>
</feature>
<dbReference type="PANTHER" id="PTHR33619">
    <property type="entry name" value="POLYSACCHARIDE EXPORT PROTEIN GFCE-RELATED"/>
    <property type="match status" value="1"/>
</dbReference>
<feature type="chain" id="PRO_5009514364" description="Soluble ligand binding domain-containing protein" evidence="2">
    <location>
        <begin position="29"/>
        <end position="867"/>
    </location>
</feature>
<gene>
    <name evidence="5" type="ORF">A2290_05995</name>
</gene>
<dbReference type="InterPro" id="IPR049712">
    <property type="entry name" value="Poly_export"/>
</dbReference>
<feature type="signal peptide" evidence="2">
    <location>
        <begin position="1"/>
        <end position="28"/>
    </location>
</feature>
<dbReference type="InterPro" id="IPR019554">
    <property type="entry name" value="Soluble_ligand-bd"/>
</dbReference>
<dbReference type="Pfam" id="PF10531">
    <property type="entry name" value="SLBB"/>
    <property type="match status" value="5"/>
</dbReference>
<dbReference type="Gene3D" id="3.10.560.10">
    <property type="entry name" value="Outer membrane lipoprotein wza domain like"/>
    <property type="match status" value="6"/>
</dbReference>
<organism evidence="5 6">
    <name type="scientific">candidate division WOR-1 bacterium RIFOXYB2_FULL_36_35</name>
    <dbReference type="NCBI Taxonomy" id="1802578"/>
    <lineage>
        <taxon>Bacteria</taxon>
        <taxon>Bacillati</taxon>
        <taxon>Saganbacteria</taxon>
    </lineage>
</organism>
<accession>A0A1F4S5D1</accession>
<feature type="domain" description="Soluble ligand binding" evidence="4">
    <location>
        <begin position="616"/>
        <end position="652"/>
    </location>
</feature>
<dbReference type="Proteomes" id="UP000177905">
    <property type="component" value="Unassembled WGS sequence"/>
</dbReference>
<dbReference type="PANTHER" id="PTHR33619:SF3">
    <property type="entry name" value="POLYSACCHARIDE EXPORT PROTEIN GFCE-RELATED"/>
    <property type="match status" value="1"/>
</dbReference>
<evidence type="ECO:0000259" key="3">
    <source>
        <dbReference type="Pfam" id="PF02563"/>
    </source>
</evidence>
<dbReference type="AlphaFoldDB" id="A0A1F4S5D1"/>
<evidence type="ECO:0000313" key="5">
    <source>
        <dbReference type="EMBL" id="OGC15609.1"/>
    </source>
</evidence>
<dbReference type="InterPro" id="IPR003715">
    <property type="entry name" value="Poly_export_N"/>
</dbReference>
<evidence type="ECO:0008006" key="7">
    <source>
        <dbReference type="Google" id="ProtNLM"/>
    </source>
</evidence>
<dbReference type="GO" id="GO:0015159">
    <property type="term" value="F:polysaccharide transmembrane transporter activity"/>
    <property type="evidence" value="ECO:0007669"/>
    <property type="project" value="InterPro"/>
</dbReference>
<feature type="domain" description="Polysaccharide export protein N-terminal" evidence="3">
    <location>
        <begin position="173"/>
        <end position="246"/>
    </location>
</feature>